<dbReference type="FunFam" id="3.40.1370.10:FF:000005">
    <property type="entry name" value="39S ribosomal protein L4, mitochondrial"/>
    <property type="match status" value="1"/>
</dbReference>
<evidence type="ECO:0000256" key="5">
    <source>
        <dbReference type="ARBA" id="ARBA00023274"/>
    </source>
</evidence>
<dbReference type="GO" id="GO:0005840">
    <property type="term" value="C:ribosome"/>
    <property type="evidence" value="ECO:0007669"/>
    <property type="project" value="UniProtKB-KW"/>
</dbReference>
<evidence type="ECO:0000256" key="2">
    <source>
        <dbReference type="ARBA" id="ARBA00010528"/>
    </source>
</evidence>
<reference evidence="8 9" key="1">
    <citation type="journal article" date="2017" name="Nat. Ecol. Evol.">
        <title>Scallop genome provides insights into evolution of bilaterian karyotype and development.</title>
        <authorList>
            <person name="Wang S."/>
            <person name="Zhang J."/>
            <person name="Jiao W."/>
            <person name="Li J."/>
            <person name="Xun X."/>
            <person name="Sun Y."/>
            <person name="Guo X."/>
            <person name="Huan P."/>
            <person name="Dong B."/>
            <person name="Zhang L."/>
            <person name="Hu X."/>
            <person name="Sun X."/>
            <person name="Wang J."/>
            <person name="Zhao C."/>
            <person name="Wang Y."/>
            <person name="Wang D."/>
            <person name="Huang X."/>
            <person name="Wang R."/>
            <person name="Lv J."/>
            <person name="Li Y."/>
            <person name="Zhang Z."/>
            <person name="Liu B."/>
            <person name="Lu W."/>
            <person name="Hui Y."/>
            <person name="Liang J."/>
            <person name="Zhou Z."/>
            <person name="Hou R."/>
            <person name="Li X."/>
            <person name="Liu Y."/>
            <person name="Li H."/>
            <person name="Ning X."/>
            <person name="Lin Y."/>
            <person name="Zhao L."/>
            <person name="Xing Q."/>
            <person name="Dou J."/>
            <person name="Li Y."/>
            <person name="Mao J."/>
            <person name="Guo H."/>
            <person name="Dou H."/>
            <person name="Li T."/>
            <person name="Mu C."/>
            <person name="Jiang W."/>
            <person name="Fu Q."/>
            <person name="Fu X."/>
            <person name="Miao Y."/>
            <person name="Liu J."/>
            <person name="Yu Q."/>
            <person name="Li R."/>
            <person name="Liao H."/>
            <person name="Li X."/>
            <person name="Kong Y."/>
            <person name="Jiang Z."/>
            <person name="Chourrout D."/>
            <person name="Li R."/>
            <person name="Bao Z."/>
        </authorList>
    </citation>
    <scope>NUCLEOTIDE SEQUENCE [LARGE SCALE GENOMIC DNA]</scope>
    <source>
        <strain evidence="8 9">PY_sf001</strain>
    </source>
</reference>
<accession>A0A210R3F6</accession>
<evidence type="ECO:0000256" key="7">
    <source>
        <dbReference type="ARBA" id="ARBA00082711"/>
    </source>
</evidence>
<dbReference type="EMBL" id="NEDP02000680">
    <property type="protein sequence ID" value="OWF55421.1"/>
    <property type="molecule type" value="Genomic_DNA"/>
</dbReference>
<keyword evidence="4" id="KW-0496">Mitochondrion</keyword>
<evidence type="ECO:0000256" key="4">
    <source>
        <dbReference type="ARBA" id="ARBA00023128"/>
    </source>
</evidence>
<gene>
    <name evidence="8" type="ORF">KP79_PYT10466</name>
</gene>
<proteinExistence type="inferred from homology"/>
<evidence type="ECO:0000313" key="8">
    <source>
        <dbReference type="EMBL" id="OWF55421.1"/>
    </source>
</evidence>
<dbReference type="SUPFAM" id="SSF52166">
    <property type="entry name" value="Ribosomal protein L4"/>
    <property type="match status" value="1"/>
</dbReference>
<keyword evidence="9" id="KW-1185">Reference proteome</keyword>
<dbReference type="STRING" id="6573.A0A210R3F6"/>
<dbReference type="InterPro" id="IPR002136">
    <property type="entry name" value="Ribosomal_uL4"/>
</dbReference>
<dbReference type="GO" id="GO:0003735">
    <property type="term" value="F:structural constituent of ribosome"/>
    <property type="evidence" value="ECO:0007669"/>
    <property type="project" value="InterPro"/>
</dbReference>
<dbReference type="PANTHER" id="PTHR10746:SF6">
    <property type="entry name" value="LARGE RIBOSOMAL SUBUNIT PROTEIN UL4M"/>
    <property type="match status" value="1"/>
</dbReference>
<dbReference type="AlphaFoldDB" id="A0A210R3F6"/>
<dbReference type="GO" id="GO:0005743">
    <property type="term" value="C:mitochondrial inner membrane"/>
    <property type="evidence" value="ECO:0007669"/>
    <property type="project" value="UniProtKB-ARBA"/>
</dbReference>
<comment type="subcellular location">
    <subcellularLocation>
        <location evidence="1">Mitochondrion</location>
    </subcellularLocation>
</comment>
<dbReference type="PANTHER" id="PTHR10746">
    <property type="entry name" value="50S RIBOSOMAL PROTEIN L4"/>
    <property type="match status" value="1"/>
</dbReference>
<comment type="similarity">
    <text evidence="2">Belongs to the universal ribosomal protein uL4 family.</text>
</comment>
<comment type="caution">
    <text evidence="8">The sequence shown here is derived from an EMBL/GenBank/DDBJ whole genome shotgun (WGS) entry which is preliminary data.</text>
</comment>
<evidence type="ECO:0000256" key="3">
    <source>
        <dbReference type="ARBA" id="ARBA00022980"/>
    </source>
</evidence>
<dbReference type="NCBIfam" id="TIGR03953">
    <property type="entry name" value="rplD_bact"/>
    <property type="match status" value="1"/>
</dbReference>
<dbReference type="InterPro" id="IPR013005">
    <property type="entry name" value="Ribosomal_uL4-like"/>
</dbReference>
<name>A0A210R3F6_MIZYE</name>
<dbReference type="Pfam" id="PF00573">
    <property type="entry name" value="Ribosomal_L4"/>
    <property type="match status" value="1"/>
</dbReference>
<keyword evidence="3 8" id="KW-0689">Ribosomal protein</keyword>
<evidence type="ECO:0000256" key="6">
    <source>
        <dbReference type="ARBA" id="ARBA00040565"/>
    </source>
</evidence>
<dbReference type="InterPro" id="IPR023574">
    <property type="entry name" value="Ribosomal_uL4_dom_sf"/>
</dbReference>
<dbReference type="GO" id="GO:0006412">
    <property type="term" value="P:translation"/>
    <property type="evidence" value="ECO:0007669"/>
    <property type="project" value="InterPro"/>
</dbReference>
<protein>
    <recommendedName>
        <fullName evidence="6">Large ribosomal subunit protein uL4m</fullName>
    </recommendedName>
    <alternativeName>
        <fullName evidence="7">39S ribosomal protein L4, mitochondrial</fullName>
    </alternativeName>
</protein>
<dbReference type="OrthoDB" id="275876at2759"/>
<organism evidence="8 9">
    <name type="scientific">Mizuhopecten yessoensis</name>
    <name type="common">Japanese scallop</name>
    <name type="synonym">Patinopecten yessoensis</name>
    <dbReference type="NCBI Taxonomy" id="6573"/>
    <lineage>
        <taxon>Eukaryota</taxon>
        <taxon>Metazoa</taxon>
        <taxon>Spiralia</taxon>
        <taxon>Lophotrochozoa</taxon>
        <taxon>Mollusca</taxon>
        <taxon>Bivalvia</taxon>
        <taxon>Autobranchia</taxon>
        <taxon>Pteriomorphia</taxon>
        <taxon>Pectinida</taxon>
        <taxon>Pectinoidea</taxon>
        <taxon>Pectinidae</taxon>
        <taxon>Mizuhopecten</taxon>
    </lineage>
</organism>
<dbReference type="Gene3D" id="3.40.1370.10">
    <property type="match status" value="1"/>
</dbReference>
<evidence type="ECO:0000313" key="9">
    <source>
        <dbReference type="Proteomes" id="UP000242188"/>
    </source>
</evidence>
<evidence type="ECO:0000256" key="1">
    <source>
        <dbReference type="ARBA" id="ARBA00004173"/>
    </source>
</evidence>
<dbReference type="Proteomes" id="UP000242188">
    <property type="component" value="Unassembled WGS sequence"/>
</dbReference>
<sequence length="224" mass="25361">MAWWTCTQIYLDYAQTKTRAEVRGGGHKPWIQKGRGKARHSSIRSPLWKGGGVINGPRGPKSHFFMLPTEYRAMGLRVALSVKYAQDDLHIVDSLDIPDDRPEYLQDLMDTRFWGFSCLFVDDNDIMPENISLAVDKTPQFNLMPVYGLNVYSMLKHETLVLTLAAVEKIEKKLLYQMHKTARSKKYSYATRCTISGSASNKPNEYIHVSASSNPTEQIQGVAS</sequence>
<keyword evidence="5" id="KW-0687">Ribonucleoprotein</keyword>
<dbReference type="GO" id="GO:1990904">
    <property type="term" value="C:ribonucleoprotein complex"/>
    <property type="evidence" value="ECO:0007669"/>
    <property type="project" value="UniProtKB-KW"/>
</dbReference>